<evidence type="ECO:0000256" key="4">
    <source>
        <dbReference type="ARBA" id="ARBA00013266"/>
    </source>
</evidence>
<keyword evidence="9" id="KW-0677">Repeat</keyword>
<accession>A0A7T0BYU9</accession>
<proteinExistence type="inferred from homology"/>
<reference evidence="15 16" key="1">
    <citation type="submission" date="2020-02" db="EMBL/GenBank/DDBJ databases">
        <title>Genomic and physiological characterization of two novel Nitrospinaceae genera.</title>
        <authorList>
            <person name="Mueller A.J."/>
            <person name="Jung M.-Y."/>
            <person name="Strachan C.R."/>
            <person name="Herbold C.W."/>
            <person name="Kirkegaard R.H."/>
            <person name="Daims H."/>
        </authorList>
    </citation>
    <scope>NUCLEOTIDE SEQUENCE [LARGE SCALE GENOMIC DNA]</scope>
    <source>
        <strain evidence="15">EB</strain>
    </source>
</reference>
<dbReference type="PIRSF" id="PIRSF000441">
    <property type="entry name" value="CysE"/>
    <property type="match status" value="1"/>
</dbReference>
<evidence type="ECO:0000256" key="1">
    <source>
        <dbReference type="ARBA" id="ARBA00004496"/>
    </source>
</evidence>
<comment type="pathway">
    <text evidence="2">Amino-acid biosynthesis; L-cysteine biosynthesis; L-cysteine from L-serine: step 1/2.</text>
</comment>
<dbReference type="Gene3D" id="1.10.3130.10">
    <property type="entry name" value="serine acetyltransferase, domain 1"/>
    <property type="match status" value="1"/>
</dbReference>
<evidence type="ECO:0000313" key="15">
    <source>
        <dbReference type="EMBL" id="QPJ63464.1"/>
    </source>
</evidence>
<feature type="coiled-coil region" evidence="14">
    <location>
        <begin position="191"/>
        <end position="225"/>
    </location>
</feature>
<sequence length="235" mass="25487">MISQIREDIQEALKKDPAARSVLEVLLCYPGVHALMGYRVSHWLWGKGLRLLARFISYLARWFTGIEIHPAAKIGRHFFIDHGAGVVIGETSQIGDNVFMYQGVTLGGLSMIKGKRHPSILGNVVIGAGAHVLGPVTVGKNAKIGAGSVVVQDVPEYCTVIGVPGRVVFSGVSADQEDPEEMFRDPMAQAIEAVLDRLPQMERDIQALKGKVEELSSEAATAHTQETVIIPKPRS</sequence>
<comment type="similarity">
    <text evidence="3 13">Belongs to the transferase hexapeptide repeat family.</text>
</comment>
<dbReference type="InterPro" id="IPR011004">
    <property type="entry name" value="Trimer_LpxA-like_sf"/>
</dbReference>
<dbReference type="PANTHER" id="PTHR42811">
    <property type="entry name" value="SERINE ACETYLTRANSFERASE"/>
    <property type="match status" value="1"/>
</dbReference>
<dbReference type="Proteomes" id="UP000594688">
    <property type="component" value="Chromosome"/>
</dbReference>
<dbReference type="GO" id="GO:0005737">
    <property type="term" value="C:cytoplasm"/>
    <property type="evidence" value="ECO:0007669"/>
    <property type="project" value="UniProtKB-SubCell"/>
</dbReference>
<dbReference type="EC" id="2.3.1.30" evidence="4 13"/>
<evidence type="ECO:0000256" key="2">
    <source>
        <dbReference type="ARBA" id="ARBA00004876"/>
    </source>
</evidence>
<dbReference type="InterPro" id="IPR045304">
    <property type="entry name" value="LbH_SAT"/>
</dbReference>
<dbReference type="FunFam" id="2.160.10.10:FF:000007">
    <property type="entry name" value="Serine acetyltransferase"/>
    <property type="match status" value="1"/>
</dbReference>
<keyword evidence="10" id="KW-0198">Cysteine biosynthesis</keyword>
<evidence type="ECO:0000256" key="3">
    <source>
        <dbReference type="ARBA" id="ARBA00007274"/>
    </source>
</evidence>
<evidence type="ECO:0000256" key="13">
    <source>
        <dbReference type="PIRNR" id="PIRNR000441"/>
    </source>
</evidence>
<dbReference type="InterPro" id="IPR001451">
    <property type="entry name" value="Hexapep"/>
</dbReference>
<dbReference type="Pfam" id="PF00132">
    <property type="entry name" value="Hexapep"/>
    <property type="match status" value="1"/>
</dbReference>
<evidence type="ECO:0000313" key="16">
    <source>
        <dbReference type="Proteomes" id="UP000594688"/>
    </source>
</evidence>
<dbReference type="FunFam" id="1.10.3130.10:FF:000003">
    <property type="entry name" value="Serine acetyltransferase"/>
    <property type="match status" value="1"/>
</dbReference>
<protein>
    <recommendedName>
        <fullName evidence="5 13">Serine acetyltransferase</fullName>
        <ecNumber evidence="4 13">2.3.1.30</ecNumber>
    </recommendedName>
</protein>
<keyword evidence="7" id="KW-0028">Amino-acid biosynthesis</keyword>
<keyword evidence="6" id="KW-0963">Cytoplasm</keyword>
<comment type="catalytic activity">
    <reaction evidence="12 13">
        <text>L-serine + acetyl-CoA = O-acetyl-L-serine + CoA</text>
        <dbReference type="Rhea" id="RHEA:24560"/>
        <dbReference type="ChEBI" id="CHEBI:33384"/>
        <dbReference type="ChEBI" id="CHEBI:57287"/>
        <dbReference type="ChEBI" id="CHEBI:57288"/>
        <dbReference type="ChEBI" id="CHEBI:58340"/>
        <dbReference type="EC" id="2.3.1.30"/>
    </reaction>
</comment>
<evidence type="ECO:0000256" key="5">
    <source>
        <dbReference type="ARBA" id="ARBA00018522"/>
    </source>
</evidence>
<dbReference type="KEGG" id="nli:G3M70_16920"/>
<dbReference type="CDD" id="cd03354">
    <property type="entry name" value="LbH_SAT"/>
    <property type="match status" value="1"/>
</dbReference>
<dbReference type="GO" id="GO:0009001">
    <property type="term" value="F:serine O-acetyltransferase activity"/>
    <property type="evidence" value="ECO:0007669"/>
    <property type="project" value="UniProtKB-EC"/>
</dbReference>
<gene>
    <name evidence="15" type="primary">cysE</name>
    <name evidence="15" type="ORF">G3M70_16920</name>
</gene>
<keyword evidence="14" id="KW-0175">Coiled coil</keyword>
<dbReference type="SUPFAM" id="SSF51161">
    <property type="entry name" value="Trimeric LpxA-like enzymes"/>
    <property type="match status" value="1"/>
</dbReference>
<dbReference type="InterPro" id="IPR042122">
    <property type="entry name" value="Ser_AcTrfase_N_sf"/>
</dbReference>
<evidence type="ECO:0000256" key="8">
    <source>
        <dbReference type="ARBA" id="ARBA00022679"/>
    </source>
</evidence>
<dbReference type="EMBL" id="CP048685">
    <property type="protein sequence ID" value="QPJ63464.1"/>
    <property type="molecule type" value="Genomic_DNA"/>
</dbReference>
<dbReference type="NCBIfam" id="TIGR01172">
    <property type="entry name" value="cysE"/>
    <property type="match status" value="1"/>
</dbReference>
<keyword evidence="11 13" id="KW-0012">Acyltransferase</keyword>
<dbReference type="InterPro" id="IPR053376">
    <property type="entry name" value="Serine_acetyltransferase"/>
</dbReference>
<dbReference type="GO" id="GO:0006535">
    <property type="term" value="P:cysteine biosynthetic process from serine"/>
    <property type="evidence" value="ECO:0007669"/>
    <property type="project" value="InterPro"/>
</dbReference>
<evidence type="ECO:0000256" key="6">
    <source>
        <dbReference type="ARBA" id="ARBA00022490"/>
    </source>
</evidence>
<dbReference type="Gene3D" id="2.160.10.10">
    <property type="entry name" value="Hexapeptide repeat proteins"/>
    <property type="match status" value="1"/>
</dbReference>
<evidence type="ECO:0000256" key="10">
    <source>
        <dbReference type="ARBA" id="ARBA00023192"/>
    </source>
</evidence>
<name>A0A7T0BYU9_9BACT</name>
<evidence type="ECO:0000256" key="7">
    <source>
        <dbReference type="ARBA" id="ARBA00022605"/>
    </source>
</evidence>
<dbReference type="InterPro" id="IPR005881">
    <property type="entry name" value="Ser_O-AcTrfase"/>
</dbReference>
<evidence type="ECO:0000256" key="11">
    <source>
        <dbReference type="ARBA" id="ARBA00023315"/>
    </source>
</evidence>
<evidence type="ECO:0000256" key="14">
    <source>
        <dbReference type="SAM" id="Coils"/>
    </source>
</evidence>
<dbReference type="AlphaFoldDB" id="A0A7T0BYU9"/>
<dbReference type="PROSITE" id="PS00101">
    <property type="entry name" value="HEXAPEP_TRANSFERASES"/>
    <property type="match status" value="1"/>
</dbReference>
<evidence type="ECO:0000256" key="12">
    <source>
        <dbReference type="ARBA" id="ARBA00049486"/>
    </source>
</evidence>
<evidence type="ECO:0000256" key="9">
    <source>
        <dbReference type="ARBA" id="ARBA00022737"/>
    </source>
</evidence>
<dbReference type="NCBIfam" id="NF041874">
    <property type="entry name" value="EPS_EpsC"/>
    <property type="match status" value="1"/>
</dbReference>
<keyword evidence="8 13" id="KW-0808">Transferase</keyword>
<dbReference type="InterPro" id="IPR018357">
    <property type="entry name" value="Hexapep_transf_CS"/>
</dbReference>
<organism evidence="15 16">
    <name type="scientific">Candidatus Nitronauta litoralis</name>
    <dbReference type="NCBI Taxonomy" id="2705533"/>
    <lineage>
        <taxon>Bacteria</taxon>
        <taxon>Pseudomonadati</taxon>
        <taxon>Nitrospinota/Tectimicrobiota group</taxon>
        <taxon>Nitrospinota</taxon>
        <taxon>Nitrospinia</taxon>
        <taxon>Nitrospinales</taxon>
        <taxon>Nitrospinaceae</taxon>
        <taxon>Candidatus Nitronauta</taxon>
    </lineage>
</organism>
<comment type="subcellular location">
    <subcellularLocation>
        <location evidence="1">Cytoplasm</location>
    </subcellularLocation>
</comment>